<accession>A0A0C2FDT4</accession>
<sequence>MSIFYISTPISGPTRLSFTHFAIAVTVDQCARTCHEFNCAIAHYNPTNGHCEFNPSTAFAIRNGQCPAWPSLHYRNNVVASEPVRIFCVTCQRPRRRQNRQRTTGFR</sequence>
<evidence type="ECO:0000313" key="2">
    <source>
        <dbReference type="Proteomes" id="UP000054047"/>
    </source>
</evidence>
<keyword evidence="2" id="KW-1185">Reference proteome</keyword>
<dbReference type="AlphaFoldDB" id="A0A0C2FDT4"/>
<evidence type="ECO:0000313" key="1">
    <source>
        <dbReference type="EMBL" id="KIH43216.1"/>
    </source>
</evidence>
<dbReference type="EMBL" id="KN787960">
    <property type="protein sequence ID" value="KIH43216.1"/>
    <property type="molecule type" value="Genomic_DNA"/>
</dbReference>
<dbReference type="OrthoDB" id="5871074at2759"/>
<organism evidence="1 2">
    <name type="scientific">Ancylostoma duodenale</name>
    <dbReference type="NCBI Taxonomy" id="51022"/>
    <lineage>
        <taxon>Eukaryota</taxon>
        <taxon>Metazoa</taxon>
        <taxon>Ecdysozoa</taxon>
        <taxon>Nematoda</taxon>
        <taxon>Chromadorea</taxon>
        <taxon>Rhabditida</taxon>
        <taxon>Rhabditina</taxon>
        <taxon>Rhabditomorpha</taxon>
        <taxon>Strongyloidea</taxon>
        <taxon>Ancylostomatidae</taxon>
        <taxon>Ancylostomatinae</taxon>
        <taxon>Ancylostoma</taxon>
    </lineage>
</organism>
<reference evidence="1 2" key="1">
    <citation type="submission" date="2013-12" db="EMBL/GenBank/DDBJ databases">
        <title>Draft genome of the parsitic nematode Ancylostoma duodenale.</title>
        <authorList>
            <person name="Mitreva M."/>
        </authorList>
    </citation>
    <scope>NUCLEOTIDE SEQUENCE [LARGE SCALE GENOMIC DNA]</scope>
    <source>
        <strain evidence="1 2">Zhejiang</strain>
    </source>
</reference>
<feature type="non-terminal residue" evidence="1">
    <location>
        <position position="107"/>
    </location>
</feature>
<protein>
    <recommendedName>
        <fullName evidence="3">PAN domain protein</fullName>
    </recommendedName>
</protein>
<name>A0A0C2FDT4_9BILA</name>
<proteinExistence type="predicted"/>
<dbReference type="Proteomes" id="UP000054047">
    <property type="component" value="Unassembled WGS sequence"/>
</dbReference>
<gene>
    <name evidence="1" type="ORF">ANCDUO_26783</name>
</gene>
<evidence type="ECO:0008006" key="3">
    <source>
        <dbReference type="Google" id="ProtNLM"/>
    </source>
</evidence>